<dbReference type="AlphaFoldDB" id="A0A7W0CCN7"/>
<sequence>SRAAAGPTDVLESSINYLGISVYPGIYRMTLFSNEKIPTEFEVTVTYFHPQIGNKYSDVFYVDFNDYLHTEIQESEIYKHGKKIEESIKSLAGELKSINRHLENISAIAGPTGLDFSITSLKDIRTLLSGGSSLVKIDPVCCDHSVFREVLEIDNNLAFKLEQHFWQYKSSEGIENIESLSQEILDRFNQYFKSTTSINANSADAKKPRG</sequence>
<organism evidence="1 2">
    <name type="scientific">Desulfosalsimonas propionicica</name>
    <dbReference type="NCBI Taxonomy" id="332175"/>
    <lineage>
        <taxon>Bacteria</taxon>
        <taxon>Pseudomonadati</taxon>
        <taxon>Thermodesulfobacteriota</taxon>
        <taxon>Desulfobacteria</taxon>
        <taxon>Desulfobacterales</taxon>
        <taxon>Desulfosalsimonadaceae</taxon>
        <taxon>Desulfosalsimonas</taxon>
    </lineage>
</organism>
<comment type="caution">
    <text evidence="1">The sequence shown here is derived from an EMBL/GenBank/DDBJ whole genome shotgun (WGS) entry which is preliminary data.</text>
</comment>
<protein>
    <submittedName>
        <fullName evidence="1">Uncharacterized protein</fullName>
    </submittedName>
</protein>
<gene>
    <name evidence="1" type="ORF">HNR65_003577</name>
</gene>
<dbReference type="RefSeq" id="WP_181552819.1">
    <property type="nucleotide sequence ID" value="NZ_JACDUS010000019.1"/>
</dbReference>
<evidence type="ECO:0000313" key="2">
    <source>
        <dbReference type="Proteomes" id="UP000525298"/>
    </source>
</evidence>
<name>A0A7W0CCN7_9BACT</name>
<proteinExistence type="predicted"/>
<dbReference type="Proteomes" id="UP000525298">
    <property type="component" value="Unassembled WGS sequence"/>
</dbReference>
<accession>A0A7W0CCN7</accession>
<dbReference type="EMBL" id="JACDUS010000019">
    <property type="protein sequence ID" value="MBA2883215.1"/>
    <property type="molecule type" value="Genomic_DNA"/>
</dbReference>
<keyword evidence="2" id="KW-1185">Reference proteome</keyword>
<reference evidence="1 2" key="1">
    <citation type="submission" date="2020-07" db="EMBL/GenBank/DDBJ databases">
        <title>Genomic Encyclopedia of Type Strains, Phase IV (KMG-IV): sequencing the most valuable type-strain genomes for metagenomic binning, comparative biology and taxonomic classification.</title>
        <authorList>
            <person name="Goeker M."/>
        </authorList>
    </citation>
    <scope>NUCLEOTIDE SEQUENCE [LARGE SCALE GENOMIC DNA]</scope>
    <source>
        <strain evidence="1 2">DSM 17721</strain>
    </source>
</reference>
<evidence type="ECO:0000313" key="1">
    <source>
        <dbReference type="EMBL" id="MBA2883215.1"/>
    </source>
</evidence>
<feature type="non-terminal residue" evidence="1">
    <location>
        <position position="1"/>
    </location>
</feature>